<sequence length="76" mass="9004">MVSATLRASRRAAQWLTDVFCERWVLNNLFKLKHRPRRYRSTTSYKSLTLICHAKYESDAKAALSTRDRMRPCEQL</sequence>
<dbReference type="AlphaFoldDB" id="A0A8S4R3B4"/>
<proteinExistence type="predicted"/>
<accession>A0A8S4R3B4</accession>
<name>A0A8S4R3B4_9NEOP</name>
<comment type="caution">
    <text evidence="1">The sequence shown here is derived from an EMBL/GenBank/DDBJ whole genome shotgun (WGS) entry which is preliminary data.</text>
</comment>
<evidence type="ECO:0000313" key="2">
    <source>
        <dbReference type="Proteomes" id="UP000838756"/>
    </source>
</evidence>
<evidence type="ECO:0000313" key="1">
    <source>
        <dbReference type="EMBL" id="CAH2227133.1"/>
    </source>
</evidence>
<dbReference type="EMBL" id="CAKXAJ010022521">
    <property type="protein sequence ID" value="CAH2227133.1"/>
    <property type="molecule type" value="Genomic_DNA"/>
</dbReference>
<dbReference type="Proteomes" id="UP000838756">
    <property type="component" value="Unassembled WGS sequence"/>
</dbReference>
<organism evidence="1 2">
    <name type="scientific">Pararge aegeria aegeria</name>
    <dbReference type="NCBI Taxonomy" id="348720"/>
    <lineage>
        <taxon>Eukaryota</taxon>
        <taxon>Metazoa</taxon>
        <taxon>Ecdysozoa</taxon>
        <taxon>Arthropoda</taxon>
        <taxon>Hexapoda</taxon>
        <taxon>Insecta</taxon>
        <taxon>Pterygota</taxon>
        <taxon>Neoptera</taxon>
        <taxon>Endopterygota</taxon>
        <taxon>Lepidoptera</taxon>
        <taxon>Glossata</taxon>
        <taxon>Ditrysia</taxon>
        <taxon>Papilionoidea</taxon>
        <taxon>Nymphalidae</taxon>
        <taxon>Satyrinae</taxon>
        <taxon>Satyrini</taxon>
        <taxon>Parargina</taxon>
        <taxon>Pararge</taxon>
    </lineage>
</organism>
<keyword evidence="2" id="KW-1185">Reference proteome</keyword>
<reference evidence="1" key="1">
    <citation type="submission" date="2022-03" db="EMBL/GenBank/DDBJ databases">
        <authorList>
            <person name="Lindestad O."/>
        </authorList>
    </citation>
    <scope>NUCLEOTIDE SEQUENCE</scope>
</reference>
<gene>
    <name evidence="1" type="primary">jg23101</name>
    <name evidence="1" type="ORF">PAEG_LOCUS7662</name>
</gene>
<protein>
    <submittedName>
        <fullName evidence="1">Jg23101 protein</fullName>
    </submittedName>
</protein>